<evidence type="ECO:0000313" key="2">
    <source>
        <dbReference type="EMBL" id="RDB57382.1"/>
    </source>
</evidence>
<evidence type="ECO:0000256" key="1">
    <source>
        <dbReference type="SAM" id="MobiDB-lite"/>
    </source>
</evidence>
<dbReference type="OrthoDB" id="9941937at2"/>
<organism evidence="2 3">
    <name type="scientific">Senegalimassilia anaerobia</name>
    <dbReference type="NCBI Taxonomy" id="1473216"/>
    <lineage>
        <taxon>Bacteria</taxon>
        <taxon>Bacillati</taxon>
        <taxon>Actinomycetota</taxon>
        <taxon>Coriobacteriia</taxon>
        <taxon>Coriobacteriales</taxon>
        <taxon>Coriobacteriaceae</taxon>
        <taxon>Senegalimassilia</taxon>
    </lineage>
</organism>
<dbReference type="Proteomes" id="UP000253792">
    <property type="component" value="Unassembled WGS sequence"/>
</dbReference>
<proteinExistence type="predicted"/>
<gene>
    <name evidence="2" type="ORF">C1880_00705</name>
</gene>
<feature type="region of interest" description="Disordered" evidence="1">
    <location>
        <begin position="114"/>
        <end position="150"/>
    </location>
</feature>
<evidence type="ECO:0000313" key="3">
    <source>
        <dbReference type="Proteomes" id="UP000253792"/>
    </source>
</evidence>
<keyword evidence="3" id="KW-1185">Reference proteome</keyword>
<reference evidence="2 3" key="1">
    <citation type="journal article" date="2018" name="Elife">
        <title>Discovery and characterization of a prevalent human gut bacterial enzyme sufficient for the inactivation of a family of plant toxins.</title>
        <authorList>
            <person name="Koppel N."/>
            <person name="Bisanz J.E."/>
            <person name="Pandelia M.E."/>
            <person name="Turnbaugh P.J."/>
            <person name="Balskus E.P."/>
        </authorList>
    </citation>
    <scope>NUCLEOTIDE SEQUENCE [LARGE SCALE GENOMIC DNA]</scope>
    <source>
        <strain evidence="3">anaerobia AP69FAA</strain>
    </source>
</reference>
<feature type="compositionally biased region" description="Basic and acidic residues" evidence="1">
    <location>
        <begin position="141"/>
        <end position="150"/>
    </location>
</feature>
<sequence length="150" mass="15769">MQPLEIDSAVFCDGAHYTIISRENSSILTCPVARSDGGVLIEGAAYPIADGGRERAFFGFMDTAEDSRDYMREVPDGADGVKRLADAALAASCATLSPNTADPCLVARLAAESRERSRSLTDPCTQARGAKRAAGSSKQDGTADGRRPAL</sequence>
<dbReference type="RefSeq" id="WP_114619909.1">
    <property type="nucleotide sequence ID" value="NZ_PPTP01000001.1"/>
</dbReference>
<accession>A0A369LE60</accession>
<dbReference type="AlphaFoldDB" id="A0A369LE60"/>
<protein>
    <submittedName>
        <fullName evidence="2">Uncharacterized protein</fullName>
    </submittedName>
</protein>
<comment type="caution">
    <text evidence="2">The sequence shown here is derived from an EMBL/GenBank/DDBJ whole genome shotgun (WGS) entry which is preliminary data.</text>
</comment>
<dbReference type="EMBL" id="PPTP01000001">
    <property type="protein sequence ID" value="RDB57382.1"/>
    <property type="molecule type" value="Genomic_DNA"/>
</dbReference>
<name>A0A369LE60_9ACTN</name>